<evidence type="ECO:0000313" key="5">
    <source>
        <dbReference type="Proteomes" id="UP001052655"/>
    </source>
</evidence>
<dbReference type="InterPro" id="IPR048020">
    <property type="entry name" value="Transpos_IS3"/>
</dbReference>
<proteinExistence type="predicted"/>
<gene>
    <name evidence="4" type="ORF">Sdagh_73160</name>
</gene>
<dbReference type="InterPro" id="IPR036397">
    <property type="entry name" value="RNaseH_sf"/>
</dbReference>
<dbReference type="Pfam" id="PF00665">
    <property type="entry name" value="rve"/>
    <property type="match status" value="1"/>
</dbReference>
<evidence type="ECO:0000259" key="3">
    <source>
        <dbReference type="PROSITE" id="PS50994"/>
    </source>
</evidence>
<dbReference type="InterPro" id="IPR001584">
    <property type="entry name" value="Integrase_cat-core"/>
</dbReference>
<dbReference type="PANTHER" id="PTHR46889">
    <property type="entry name" value="TRANSPOSASE INSF FOR INSERTION SEQUENCE IS3B-RELATED"/>
    <property type="match status" value="1"/>
</dbReference>
<feature type="region of interest" description="Disordered" evidence="2">
    <location>
        <begin position="406"/>
        <end position="429"/>
    </location>
</feature>
<evidence type="ECO:0000256" key="2">
    <source>
        <dbReference type="SAM" id="MobiDB-lite"/>
    </source>
</evidence>
<organism evidence="4 5">
    <name type="scientific">Streptomyces daghestanicus</name>
    <dbReference type="NCBI Taxonomy" id="66885"/>
    <lineage>
        <taxon>Bacteria</taxon>
        <taxon>Bacillati</taxon>
        <taxon>Actinomycetota</taxon>
        <taxon>Actinomycetes</taxon>
        <taxon>Kitasatosporales</taxon>
        <taxon>Streptomycetaceae</taxon>
        <taxon>Streptomyces</taxon>
    </lineage>
</organism>
<dbReference type="Gene3D" id="3.30.420.10">
    <property type="entry name" value="Ribonuclease H-like superfamily/Ribonuclease H"/>
    <property type="match status" value="1"/>
</dbReference>
<dbReference type="PANTHER" id="PTHR46889:SF4">
    <property type="entry name" value="TRANSPOSASE INSO FOR INSERTION SEQUENCE ELEMENT IS911B-RELATED"/>
    <property type="match status" value="1"/>
</dbReference>
<dbReference type="InterPro" id="IPR025948">
    <property type="entry name" value="HTH-like_dom"/>
</dbReference>
<comment type="function">
    <text evidence="1">Involved in the transposition of the insertion sequence.</text>
</comment>
<dbReference type="InterPro" id="IPR012337">
    <property type="entry name" value="RNaseH-like_sf"/>
</dbReference>
<name>A0ABQ3QE94_9ACTN</name>
<feature type="compositionally biased region" description="Gly residues" evidence="2">
    <location>
        <begin position="406"/>
        <end position="415"/>
    </location>
</feature>
<dbReference type="SUPFAM" id="SSF53098">
    <property type="entry name" value="Ribonuclease H-like"/>
    <property type="match status" value="1"/>
</dbReference>
<dbReference type="Pfam" id="PF13276">
    <property type="entry name" value="HTH_21"/>
    <property type="match status" value="1"/>
</dbReference>
<feature type="compositionally biased region" description="Basic and acidic residues" evidence="2">
    <location>
        <begin position="330"/>
        <end position="347"/>
    </location>
</feature>
<dbReference type="Proteomes" id="UP001052655">
    <property type="component" value="Unassembled WGS sequence"/>
</dbReference>
<protein>
    <recommendedName>
        <fullName evidence="3">Integrase catalytic domain-containing protein</fullName>
    </recommendedName>
</protein>
<sequence length="429" mass="47449">MNRFQCVADLQRRHGVKRLCSILGVSRSGFCYWRRTAADRAARQAADARLAARIRAVHQESDGTYGAPRITAEFRETSGEAVNHKRVARIMRASGIEGVRLRRRHRTTVPDPAAAKAPDLIGRDFTADKPNTKYVGDITCLPVEGGKFCCLATVIDLASRRLAGWAIAGHMRADLVTDALAAAIRTRGSLAGSITHTDHGAQYTSRAFGQACRSAGVRRNMSAVGSSADNALAESFNATFERETLQGRKSWPTEREARLDAFRWLHRYNTRRRHSHLGQRYPSPSKTPSTSHQLRWPKPHNRCPEFRVKARPRTTRLPEHDEPPPTAAATKEEGRRRQPKGKVDKPRRQPPTHTPTTPTELTKRSVGWATWKCRPGADGWLTPGACPVRRGRPRCAGRLFRCGRGAGDGGRGQEGGSPLVPCTREGPCT</sequence>
<accession>A0ABQ3QE94</accession>
<dbReference type="InterPro" id="IPR050900">
    <property type="entry name" value="Transposase_IS3/IS150/IS904"/>
</dbReference>
<keyword evidence="5" id="KW-1185">Reference proteome</keyword>
<evidence type="ECO:0000313" key="4">
    <source>
        <dbReference type="EMBL" id="GHI35586.1"/>
    </source>
</evidence>
<feature type="region of interest" description="Disordered" evidence="2">
    <location>
        <begin position="273"/>
        <end position="363"/>
    </location>
</feature>
<dbReference type="NCBIfam" id="NF033516">
    <property type="entry name" value="transpos_IS3"/>
    <property type="match status" value="1"/>
</dbReference>
<dbReference type="PROSITE" id="PS50994">
    <property type="entry name" value="INTEGRASE"/>
    <property type="match status" value="1"/>
</dbReference>
<evidence type="ECO:0000256" key="1">
    <source>
        <dbReference type="ARBA" id="ARBA00002286"/>
    </source>
</evidence>
<feature type="domain" description="Integrase catalytic" evidence="3">
    <location>
        <begin position="126"/>
        <end position="290"/>
    </location>
</feature>
<comment type="caution">
    <text evidence="4">The sequence shown here is derived from an EMBL/GenBank/DDBJ whole genome shotgun (WGS) entry which is preliminary data.</text>
</comment>
<reference evidence="4" key="1">
    <citation type="submission" date="2024-05" db="EMBL/GenBank/DDBJ databases">
        <title>Whole genome shotgun sequence of Streptomyces daghestanicus NBRC 12762.</title>
        <authorList>
            <person name="Komaki H."/>
            <person name="Tamura T."/>
        </authorList>
    </citation>
    <scope>NUCLEOTIDE SEQUENCE</scope>
    <source>
        <strain evidence="4">NBRC 12762</strain>
    </source>
</reference>
<dbReference type="EMBL" id="BNDX01000018">
    <property type="protein sequence ID" value="GHI35586.1"/>
    <property type="molecule type" value="Genomic_DNA"/>
</dbReference>
<feature type="compositionally biased region" description="Polar residues" evidence="2">
    <location>
        <begin position="282"/>
        <end position="293"/>
    </location>
</feature>